<evidence type="ECO:0000256" key="6">
    <source>
        <dbReference type="SAM" id="MobiDB-lite"/>
    </source>
</evidence>
<keyword evidence="3" id="KW-0963">Cytoplasm</keyword>
<evidence type="ECO:0000256" key="3">
    <source>
        <dbReference type="ARBA" id="ARBA00022490"/>
    </source>
</evidence>
<evidence type="ECO:0000256" key="1">
    <source>
        <dbReference type="ARBA" id="ARBA00004245"/>
    </source>
</evidence>
<dbReference type="PANTHER" id="PTHR15073:SF4">
    <property type="entry name" value="ENSCONSIN"/>
    <property type="match status" value="1"/>
</dbReference>
<keyword evidence="5" id="KW-0206">Cytoskeleton</keyword>
<evidence type="ECO:0008006" key="9">
    <source>
        <dbReference type="Google" id="ProtNLM"/>
    </source>
</evidence>
<evidence type="ECO:0000313" key="8">
    <source>
        <dbReference type="Proteomes" id="UP000694564"/>
    </source>
</evidence>
<dbReference type="Pfam" id="PF05672">
    <property type="entry name" value="MAP7"/>
    <property type="match status" value="1"/>
</dbReference>
<dbReference type="InterPro" id="IPR008604">
    <property type="entry name" value="MAP7_fam"/>
</dbReference>
<feature type="region of interest" description="Disordered" evidence="6">
    <location>
        <begin position="169"/>
        <end position="195"/>
    </location>
</feature>
<dbReference type="Proteomes" id="UP000694564">
    <property type="component" value="Chromosome 7"/>
</dbReference>
<dbReference type="GO" id="GO:0015630">
    <property type="term" value="C:microtubule cytoskeleton"/>
    <property type="evidence" value="ECO:0007669"/>
    <property type="project" value="InterPro"/>
</dbReference>
<feature type="region of interest" description="Disordered" evidence="6">
    <location>
        <begin position="72"/>
        <end position="124"/>
    </location>
</feature>
<evidence type="ECO:0000313" key="7">
    <source>
        <dbReference type="Ensembl" id="ENSSVLP00005007856.1"/>
    </source>
</evidence>
<dbReference type="InterPro" id="IPR051483">
    <property type="entry name" value="MAP7_domain-containing"/>
</dbReference>
<organism evidence="7 8">
    <name type="scientific">Sciurus vulgaris</name>
    <name type="common">Eurasian red squirrel</name>
    <dbReference type="NCBI Taxonomy" id="55149"/>
    <lineage>
        <taxon>Eukaryota</taxon>
        <taxon>Metazoa</taxon>
        <taxon>Chordata</taxon>
        <taxon>Craniata</taxon>
        <taxon>Vertebrata</taxon>
        <taxon>Euteleostomi</taxon>
        <taxon>Mammalia</taxon>
        <taxon>Eutheria</taxon>
        <taxon>Euarchontoglires</taxon>
        <taxon>Glires</taxon>
        <taxon>Rodentia</taxon>
        <taxon>Sciuromorpha</taxon>
        <taxon>Sciuridae</taxon>
        <taxon>Sciurinae</taxon>
        <taxon>Sciurini</taxon>
        <taxon>Sciurus</taxon>
    </lineage>
</organism>
<dbReference type="PANTHER" id="PTHR15073">
    <property type="entry name" value="MICROTUBULE-ASSOCIATED PROTEIN"/>
    <property type="match status" value="1"/>
</dbReference>
<dbReference type="GO" id="GO:0000226">
    <property type="term" value="P:microtubule cytoskeleton organization"/>
    <property type="evidence" value="ECO:0007669"/>
    <property type="project" value="InterPro"/>
</dbReference>
<feature type="region of interest" description="Disordered" evidence="6">
    <location>
        <begin position="232"/>
        <end position="280"/>
    </location>
</feature>
<dbReference type="AlphaFoldDB" id="A0A8D2B1B5"/>
<feature type="compositionally biased region" description="Polar residues" evidence="6">
    <location>
        <begin position="269"/>
        <end position="280"/>
    </location>
</feature>
<keyword evidence="4" id="KW-0175">Coiled coil</keyword>
<dbReference type="OrthoDB" id="8948920at2759"/>
<reference evidence="7" key="1">
    <citation type="submission" date="2025-08" db="UniProtKB">
        <authorList>
            <consortium name="Ensembl"/>
        </authorList>
    </citation>
    <scope>IDENTIFICATION</scope>
</reference>
<evidence type="ECO:0000256" key="5">
    <source>
        <dbReference type="ARBA" id="ARBA00023212"/>
    </source>
</evidence>
<evidence type="ECO:0000256" key="4">
    <source>
        <dbReference type="ARBA" id="ARBA00023054"/>
    </source>
</evidence>
<dbReference type="GeneTree" id="ENSGT00950000182941"/>
<accession>A0A8D2B1B5</accession>
<proteinExistence type="inferred from homology"/>
<protein>
    <recommendedName>
        <fullName evidence="9">Microtubule associated protein 7</fullName>
    </recommendedName>
</protein>
<dbReference type="Ensembl" id="ENSSVLT00005008752.1">
    <property type="protein sequence ID" value="ENSSVLP00005007856.1"/>
    <property type="gene ID" value="ENSSVLG00005006372.1"/>
</dbReference>
<comment type="similarity">
    <text evidence="2">Belongs to the MAP7 family.</text>
</comment>
<sequence>LATAPAPALSVTVTASASPKTSAGTTDPEEATRLLAEKRRLAREQREKEERERLREGRGRKRNWLKGWLEERSRREEESRRLEAEQAREKEEQLRRQAEEREREGMERAQKQKEEEARVREEAERVRQEREKHFQREEQERLERKKVAKTIDQRNGDIAKGVLTGGTEVSVLPGMTNSPGNGEPATSPHVVTPHQSEVTLESTPNLEKQPNENGVLVQNENFEEIINLPIGSKPSRLDVTNSESPEIPLNPILAFDDEGTLGPLPQVDGVQTQQTAEVEL</sequence>
<evidence type="ECO:0000256" key="2">
    <source>
        <dbReference type="ARBA" id="ARBA00007525"/>
    </source>
</evidence>
<keyword evidence="8" id="KW-1185">Reference proteome</keyword>
<comment type="subcellular location">
    <subcellularLocation>
        <location evidence="1">Cytoplasm</location>
        <location evidence="1">Cytoskeleton</location>
    </subcellularLocation>
</comment>
<feature type="compositionally biased region" description="Polar residues" evidence="6">
    <location>
        <begin position="11"/>
        <end position="25"/>
    </location>
</feature>
<feature type="region of interest" description="Disordered" evidence="6">
    <location>
        <begin position="1"/>
        <end position="31"/>
    </location>
</feature>
<name>A0A8D2B1B5_SCIVU</name>
<reference evidence="7" key="2">
    <citation type="submission" date="2025-09" db="UniProtKB">
        <authorList>
            <consortium name="Ensembl"/>
        </authorList>
    </citation>
    <scope>IDENTIFICATION</scope>
</reference>